<dbReference type="STRING" id="6186.A0A183K454"/>
<evidence type="ECO:0000313" key="3">
    <source>
        <dbReference type="Proteomes" id="UP000279833"/>
    </source>
</evidence>
<dbReference type="WBParaSite" id="SCUD_0000977201-mRNA-1">
    <property type="protein sequence ID" value="SCUD_0000977201-mRNA-1"/>
    <property type="gene ID" value="SCUD_0000977201"/>
</dbReference>
<name>A0A183K454_9TREM</name>
<reference evidence="4" key="1">
    <citation type="submission" date="2016-06" db="UniProtKB">
        <authorList>
            <consortium name="WormBaseParasite"/>
        </authorList>
    </citation>
    <scope>IDENTIFICATION</scope>
</reference>
<feature type="compositionally biased region" description="Basic and acidic residues" evidence="1">
    <location>
        <begin position="22"/>
        <end position="31"/>
    </location>
</feature>
<evidence type="ECO:0000256" key="1">
    <source>
        <dbReference type="SAM" id="MobiDB-lite"/>
    </source>
</evidence>
<feature type="region of interest" description="Disordered" evidence="1">
    <location>
        <begin position="1"/>
        <end position="64"/>
    </location>
</feature>
<dbReference type="AlphaFoldDB" id="A0A183K454"/>
<feature type="compositionally biased region" description="Low complexity" evidence="1">
    <location>
        <begin position="8"/>
        <end position="20"/>
    </location>
</feature>
<dbReference type="Proteomes" id="UP000279833">
    <property type="component" value="Unassembled WGS sequence"/>
</dbReference>
<protein>
    <submittedName>
        <fullName evidence="4">CTNNB1 binding N-teminal domain-containing protein</fullName>
    </submittedName>
</protein>
<keyword evidence="3" id="KW-1185">Reference proteome</keyword>
<gene>
    <name evidence="2" type="ORF">SCUD_LOCUS9772</name>
</gene>
<reference evidence="2 3" key="2">
    <citation type="submission" date="2018-11" db="EMBL/GenBank/DDBJ databases">
        <authorList>
            <consortium name="Pathogen Informatics"/>
        </authorList>
    </citation>
    <scope>NUCLEOTIDE SEQUENCE [LARGE SCALE GENOMIC DNA]</scope>
    <source>
        <strain evidence="2">Dakar</strain>
        <strain evidence="3">Dakar, Senegal</strain>
    </source>
</reference>
<dbReference type="EMBL" id="UZAK01033408">
    <property type="protein sequence ID" value="VDP36988.1"/>
    <property type="molecule type" value="Genomic_DNA"/>
</dbReference>
<evidence type="ECO:0000313" key="4">
    <source>
        <dbReference type="WBParaSite" id="SCUD_0000977201-mRNA-1"/>
    </source>
</evidence>
<accession>A0A183K454</accession>
<organism evidence="4">
    <name type="scientific">Schistosoma curassoni</name>
    <dbReference type="NCBI Taxonomy" id="6186"/>
    <lineage>
        <taxon>Eukaryota</taxon>
        <taxon>Metazoa</taxon>
        <taxon>Spiralia</taxon>
        <taxon>Lophotrochozoa</taxon>
        <taxon>Platyhelminthes</taxon>
        <taxon>Trematoda</taxon>
        <taxon>Digenea</taxon>
        <taxon>Strigeidida</taxon>
        <taxon>Schistosomatoidea</taxon>
        <taxon>Schistosomatidae</taxon>
        <taxon>Schistosoma</taxon>
    </lineage>
</organism>
<evidence type="ECO:0000313" key="2">
    <source>
        <dbReference type="EMBL" id="VDP36988.1"/>
    </source>
</evidence>
<sequence length="95" mass="10696">MLSDQAATEHTNTDEMTTENTNDEKSVKEETANEQLNTTESTPEQTTKEGETTEKTTTAEGKSSLFNTPTFFHLYISRQHYQSAYIYASICSSEN</sequence>
<proteinExistence type="predicted"/>